<dbReference type="OrthoDB" id="10016665at2759"/>
<dbReference type="PROSITE" id="PS50053">
    <property type="entry name" value="UBIQUITIN_2"/>
    <property type="match status" value="1"/>
</dbReference>
<accession>A0A2S2Q870</accession>
<dbReference type="InterPro" id="IPR015496">
    <property type="entry name" value="Ubiquilin"/>
</dbReference>
<dbReference type="SMART" id="SM00213">
    <property type="entry name" value="UBQ"/>
    <property type="match status" value="1"/>
</dbReference>
<evidence type="ECO:0000313" key="2">
    <source>
        <dbReference type="EMBL" id="MBY73937.1"/>
    </source>
</evidence>
<dbReference type="GO" id="GO:0031593">
    <property type="term" value="F:polyubiquitin modification-dependent protein binding"/>
    <property type="evidence" value="ECO:0007669"/>
    <property type="project" value="TreeGrafter"/>
</dbReference>
<dbReference type="PANTHER" id="PTHR10677:SF3">
    <property type="entry name" value="FI07626P-RELATED"/>
    <property type="match status" value="1"/>
</dbReference>
<evidence type="ECO:0000313" key="3">
    <source>
        <dbReference type="Proteomes" id="UP000694846"/>
    </source>
</evidence>
<dbReference type="AlphaFoldDB" id="A0A2S2Q870"/>
<sequence>MAIINVKVRKNSGMDLAYSTKIHIDMDQTVTDLKNYLYEKDNTLDLERLIIIYCGECLEDEETLTHYNLFDGATVHVYTDLKPAKSSMHSVLEAKPDKSLIESVFHAFLHFPSQRAKVMKLVEAENIHKIIIDTPELSEDPVAVTLLQHFELLAENYNAENIDRFINDNPALSLAIWRIGLTIFNKTDSQVQTSSPDGSVINYNTEEYLFPAIEVSSQSLSRNLSPRPITAEELEHALASITQQLQPSTSGASTSNANERNLLSEQHQEIQRTRLGTHNIIQETQQILNNLENSIQSFINNINNSDIPPNDTDHNSDVD</sequence>
<dbReference type="EMBL" id="GGMS01004734">
    <property type="protein sequence ID" value="MBY73937.1"/>
    <property type="molecule type" value="Transcribed_RNA"/>
</dbReference>
<reference evidence="2" key="1">
    <citation type="submission" date="2018-04" db="EMBL/GenBank/DDBJ databases">
        <title>Transcriptome assembly of Sipha flava.</title>
        <authorList>
            <person name="Scully E.D."/>
            <person name="Geib S.M."/>
            <person name="Palmer N.A."/>
            <person name="Koch K."/>
            <person name="Bradshaw J."/>
            <person name="Heng-Moss T."/>
            <person name="Sarath G."/>
        </authorList>
    </citation>
    <scope>NUCLEOTIDE SEQUENCE</scope>
</reference>
<dbReference type="Pfam" id="PF00240">
    <property type="entry name" value="ubiquitin"/>
    <property type="match status" value="1"/>
</dbReference>
<proteinExistence type="predicted"/>
<feature type="domain" description="Ubiquitin-like" evidence="1">
    <location>
        <begin position="4"/>
        <end position="84"/>
    </location>
</feature>
<name>A0A2S2Q870_9HEMI</name>
<dbReference type="Proteomes" id="UP000694846">
    <property type="component" value="Unplaced"/>
</dbReference>
<gene>
    <name evidence="2" type="primary">UBL7</name>
    <name evidence="4" type="synonym">LOC112683453</name>
    <name evidence="2" type="ORF">g.1523</name>
</gene>
<dbReference type="InterPro" id="IPR000626">
    <property type="entry name" value="Ubiquitin-like_dom"/>
</dbReference>
<dbReference type="InterPro" id="IPR029071">
    <property type="entry name" value="Ubiquitin-like_domsf"/>
</dbReference>
<dbReference type="CDD" id="cd17039">
    <property type="entry name" value="Ubl_ubiquitin_like"/>
    <property type="match status" value="1"/>
</dbReference>
<dbReference type="GO" id="GO:0006511">
    <property type="term" value="P:ubiquitin-dependent protein catabolic process"/>
    <property type="evidence" value="ECO:0007669"/>
    <property type="project" value="TreeGrafter"/>
</dbReference>
<protein>
    <submittedName>
        <fullName evidence="2 4">Ubiquitin-like protein 7</fullName>
    </submittedName>
</protein>
<dbReference type="SUPFAM" id="SSF54236">
    <property type="entry name" value="Ubiquitin-like"/>
    <property type="match status" value="1"/>
</dbReference>
<dbReference type="RefSeq" id="XP_025410290.1">
    <property type="nucleotide sequence ID" value="XM_025554505.1"/>
</dbReference>
<dbReference type="PANTHER" id="PTHR10677">
    <property type="entry name" value="UBIQUILIN"/>
    <property type="match status" value="1"/>
</dbReference>
<evidence type="ECO:0000313" key="4">
    <source>
        <dbReference type="RefSeq" id="XP_025410290.1"/>
    </source>
</evidence>
<dbReference type="GO" id="GO:0005829">
    <property type="term" value="C:cytosol"/>
    <property type="evidence" value="ECO:0007669"/>
    <property type="project" value="TreeGrafter"/>
</dbReference>
<evidence type="ECO:0000259" key="1">
    <source>
        <dbReference type="PROSITE" id="PS50053"/>
    </source>
</evidence>
<organism evidence="2">
    <name type="scientific">Sipha flava</name>
    <name type="common">yellow sugarcane aphid</name>
    <dbReference type="NCBI Taxonomy" id="143950"/>
    <lineage>
        <taxon>Eukaryota</taxon>
        <taxon>Metazoa</taxon>
        <taxon>Ecdysozoa</taxon>
        <taxon>Arthropoda</taxon>
        <taxon>Hexapoda</taxon>
        <taxon>Insecta</taxon>
        <taxon>Pterygota</taxon>
        <taxon>Neoptera</taxon>
        <taxon>Paraneoptera</taxon>
        <taxon>Hemiptera</taxon>
        <taxon>Sternorrhyncha</taxon>
        <taxon>Aphidomorpha</taxon>
        <taxon>Aphidoidea</taxon>
        <taxon>Aphididae</taxon>
        <taxon>Sipha</taxon>
    </lineage>
</organism>
<keyword evidence="3" id="KW-1185">Reference proteome</keyword>
<reference evidence="4" key="2">
    <citation type="submission" date="2025-04" db="UniProtKB">
        <authorList>
            <consortium name="RefSeq"/>
        </authorList>
    </citation>
    <scope>IDENTIFICATION</scope>
    <source>
        <tissue evidence="4">Whole body</tissue>
    </source>
</reference>
<dbReference type="Gene3D" id="3.10.20.90">
    <property type="entry name" value="Phosphatidylinositol 3-kinase Catalytic Subunit, Chain A, domain 1"/>
    <property type="match status" value="1"/>
</dbReference>